<feature type="domain" description="Transmembrane protein family 132 fourth" evidence="2">
    <location>
        <begin position="362"/>
        <end position="462"/>
    </location>
</feature>
<proteinExistence type="predicted"/>
<evidence type="ECO:0000313" key="4">
    <source>
        <dbReference type="Proteomes" id="UP001190700"/>
    </source>
</evidence>
<gene>
    <name evidence="3" type="ORF">CYMTET_5283</name>
</gene>
<reference evidence="3 4" key="1">
    <citation type="journal article" date="2015" name="Genome Biol. Evol.">
        <title>Comparative Genomics of a Bacterivorous Green Alga Reveals Evolutionary Causalities and Consequences of Phago-Mixotrophic Mode of Nutrition.</title>
        <authorList>
            <person name="Burns J.A."/>
            <person name="Paasch A."/>
            <person name="Narechania A."/>
            <person name="Kim E."/>
        </authorList>
    </citation>
    <scope>NUCLEOTIDE SEQUENCE [LARGE SCALE GENOMIC DNA]</scope>
    <source>
        <strain evidence="3 4">PLY_AMNH</strain>
    </source>
</reference>
<evidence type="ECO:0000259" key="2">
    <source>
        <dbReference type="Pfam" id="PF16070"/>
    </source>
</evidence>
<evidence type="ECO:0000256" key="1">
    <source>
        <dbReference type="SAM" id="MobiDB-lite"/>
    </source>
</evidence>
<dbReference type="Pfam" id="PF16070">
    <property type="entry name" value="Ig_TMEM132_4th"/>
    <property type="match status" value="1"/>
</dbReference>
<feature type="compositionally biased region" description="Polar residues" evidence="1">
    <location>
        <begin position="1534"/>
        <end position="1544"/>
    </location>
</feature>
<name>A0AAE0GZR0_9CHLO</name>
<dbReference type="Proteomes" id="UP001190700">
    <property type="component" value="Unassembled WGS sequence"/>
</dbReference>
<dbReference type="EMBL" id="LGRX02000968">
    <property type="protein sequence ID" value="KAK3287198.1"/>
    <property type="molecule type" value="Genomic_DNA"/>
</dbReference>
<dbReference type="PANTHER" id="PTHR13388:SF11">
    <property type="entry name" value="DETONATOR, ISOFORM E"/>
    <property type="match status" value="1"/>
</dbReference>
<feature type="region of interest" description="Disordered" evidence="1">
    <location>
        <begin position="130"/>
        <end position="150"/>
    </location>
</feature>
<sequence length="1544" mass="164011">MPPPSPPPHKAGFAAYLTPELRLRDGSPGTAENVTTTTGSPAFMQTFTAFMNQVPGSDGEVEAFLGAESLATASFAVERDPAAQVVLVLRTPKLYHDRPRLSMQYLLTDAIGRPQVKTSGLEMQIRAMQNRGSSDANVNSECHAPNEASREGSASCDIFSWSDGWFDYDNATVVVAALQDGIEVATSAAVSVTFADAVEHDSLESAGMMLTMPYSPRFTGDKFTAMLKAHTGGYALSTWGVVVFYTSSVLRYDSLKVNDAYNSPTVNDNTAGEVVVVTSGLVDDADHATVTGTEVELAEIVMVVEGSPGMHAGVLKALVTEMVTVSTMTLEGTVNADAQINDYRGGRQESGDLEVEEEQVQGIYPIAAEAEMFNTAVLDGEAVQSNVSVWLVHNHPEKADELATDFTCSLSSEAVDAASVSLAATGCVVRADNTSTKGAAAFHLHVHRGDLSATALLRVWFPYNITTEVQDTELSSVLSMTQNATCDPTGAAYQRTSLHAYADWGAPGAPPKPHLDVTRRLSFDSTDESILRIDTSHGLPQVVGVGAGSADITTVVHGEEVLRMPVSITVGGTEVYVRHLSASLITGASFTNMPSSIGLEERITVEAELLQQLDKEGAAGMVYTFVHFSDGKLQELRRSDGVTMAVKADHLPSLHVWAEETSDEYFSAIVPDGAESFYADDALLPTWTDPCTGSEVVTGYGEVTVELTQAVSVTVTAEDPAITRSGDAAALSPINTPTATILTVLVTFADGSVRDFSNDERSVYTTVAEDGMSEPLLEVAIVDGMHKAQSAVEDGFGHTVVNVTVTGVSSQPLMAATSVELVGVKATMVQSMPYPAYPASTTGRDYPSSREMNKTDLYKVGCSGEYERGELAMYAVLTDDSTVEVTSGAQFTADDAAVLSLSDLVMVPAAEGGSAVTGAFGEWRSTIQMAVEDSVASASFVEHTTAWDSDTFHGVVGVSLQLSVRLGLSDGTVLEDAVGGVSWIPVSSLLYFNSSTQSIEVESSGVAVLLSNAVNMEVINATSTRCRAVPESVAGRDLVYANLDPEKHDVDIGDKLQAPLSISAGGYMDVPVRIEVGDSTLNVFDIVISFNSSNMLAETCSAGEGWSSYSFACTINDPVSEVKIAGVEVETSSSGLVEVAVVRFLSPVTQAGHITMVSTTVRSLQTSAYESPEEYSAVAGQVGTLIDARRRLMASMQARRQLRDEATEVDGDVNGDGVFDLYDVQDTKKWVAGMPGYSMEEVGNLTDFQRQQLDPTLDFLMSAEEEDCPYGWTAGAPCPTPKDAQYLLYTYANFLRFVRLRTSADVDWMVVEPSALDQPLTISVNVADKDGYSVDNSTKVQFEIGVTGANLEMQFTDGNEEAVTSYGVLVTAAGELDHVGKPNGRFVASATGALSNDGLFVRERSVGVAFVVSTFDANGATSDERTVAFAGSSVIGSDFLPFTKFDFPDMETLPLPPPPPFPPGMAPNPSPPSPPPSPPSSPLHLPQAWLLLHRLLPSAFPPPPPTFRPASSAASRPLRPLTSPPLPPTRTFPAITTLSTANTT</sequence>
<feature type="compositionally biased region" description="Low complexity" evidence="1">
    <location>
        <begin position="1508"/>
        <end position="1521"/>
    </location>
</feature>
<feature type="region of interest" description="Disordered" evidence="1">
    <location>
        <begin position="1500"/>
        <end position="1544"/>
    </location>
</feature>
<feature type="compositionally biased region" description="Pro residues" evidence="1">
    <location>
        <begin position="1454"/>
        <end position="1481"/>
    </location>
</feature>
<dbReference type="InterPro" id="IPR031437">
    <property type="entry name" value="Ig_TMEM132_4th"/>
</dbReference>
<feature type="compositionally biased region" description="Polar residues" evidence="1">
    <location>
        <begin position="130"/>
        <end position="140"/>
    </location>
</feature>
<dbReference type="InterPro" id="IPR026307">
    <property type="entry name" value="TMEM132"/>
</dbReference>
<organism evidence="3 4">
    <name type="scientific">Cymbomonas tetramitiformis</name>
    <dbReference type="NCBI Taxonomy" id="36881"/>
    <lineage>
        <taxon>Eukaryota</taxon>
        <taxon>Viridiplantae</taxon>
        <taxon>Chlorophyta</taxon>
        <taxon>Pyramimonadophyceae</taxon>
        <taxon>Pyramimonadales</taxon>
        <taxon>Pyramimonadaceae</taxon>
        <taxon>Cymbomonas</taxon>
    </lineage>
</organism>
<evidence type="ECO:0000313" key="3">
    <source>
        <dbReference type="EMBL" id="KAK3287198.1"/>
    </source>
</evidence>
<feature type="region of interest" description="Disordered" evidence="1">
    <location>
        <begin position="1451"/>
        <end position="1484"/>
    </location>
</feature>
<dbReference type="PANTHER" id="PTHR13388">
    <property type="entry name" value="DETONATOR, ISOFORM E"/>
    <property type="match status" value="1"/>
</dbReference>
<accession>A0AAE0GZR0</accession>
<protein>
    <recommendedName>
        <fullName evidence="2">Transmembrane protein family 132 fourth domain-containing protein</fullName>
    </recommendedName>
</protein>
<keyword evidence="4" id="KW-1185">Reference proteome</keyword>
<comment type="caution">
    <text evidence="3">The sequence shown here is derived from an EMBL/GenBank/DDBJ whole genome shotgun (WGS) entry which is preliminary data.</text>
</comment>